<gene>
    <name evidence="2" type="ORF">HXK21_05760</name>
</gene>
<name>A0A929RWF5_9BACT</name>
<evidence type="ECO:0000313" key="2">
    <source>
        <dbReference type="EMBL" id="MBF0970530.1"/>
    </source>
</evidence>
<dbReference type="Proteomes" id="UP000704068">
    <property type="component" value="Unassembled WGS sequence"/>
</dbReference>
<keyword evidence="1" id="KW-0732">Signal</keyword>
<accession>A0A929RWF5</accession>
<dbReference type="RefSeq" id="WP_303764020.1">
    <property type="nucleotide sequence ID" value="NZ_JABZGR010000015.1"/>
</dbReference>
<evidence type="ECO:0000313" key="3">
    <source>
        <dbReference type="Proteomes" id="UP000704068"/>
    </source>
</evidence>
<reference evidence="2" key="1">
    <citation type="submission" date="2020-04" db="EMBL/GenBank/DDBJ databases">
        <title>Deep metagenomics examines the oral microbiome during advanced dental caries in children, revealing novel taxa and co-occurrences with host molecules.</title>
        <authorList>
            <person name="Baker J.L."/>
            <person name="Morton J.T."/>
            <person name="Dinis M."/>
            <person name="Alvarez R."/>
            <person name="Tran N.C."/>
            <person name="Knight R."/>
            <person name="Edlund A."/>
        </authorList>
    </citation>
    <scope>NUCLEOTIDE SEQUENCE</scope>
    <source>
        <strain evidence="2">JCVI_34_bin.1</strain>
    </source>
</reference>
<evidence type="ECO:0000256" key="1">
    <source>
        <dbReference type="SAM" id="SignalP"/>
    </source>
</evidence>
<sequence length="227" mass="26301">MKITPRPLLCLLFLLPLLSVRAQVVAVQVAEMKRTDFYGSILSCQDSTFTFVTDEHDTLRFAIPTEPDYNHRRVGALRAGDRYCLLARTGDYPLEVDAYLNLSQLLGRWLDDDAHKFLLFRPDGTMNGSRHFVGRNYFYFERFSMAQLGWFLRAKVSAFEPVDGGAREVETGLIGLIIEELTDTKLRFRLSSSSDATIFGRRDWKLTFRRQTRAERRDELRRDFGVE</sequence>
<feature type="chain" id="PRO_5037620995" evidence="1">
    <location>
        <begin position="23"/>
        <end position="227"/>
    </location>
</feature>
<comment type="caution">
    <text evidence="2">The sequence shown here is derived from an EMBL/GenBank/DDBJ whole genome shotgun (WGS) entry which is preliminary data.</text>
</comment>
<feature type="signal peptide" evidence="1">
    <location>
        <begin position="1"/>
        <end position="22"/>
    </location>
</feature>
<dbReference type="EMBL" id="JABZGR010000015">
    <property type="protein sequence ID" value="MBF0970530.1"/>
    <property type="molecule type" value="Genomic_DNA"/>
</dbReference>
<organism evidence="2 3">
    <name type="scientific">Alloprevotella tannerae</name>
    <dbReference type="NCBI Taxonomy" id="76122"/>
    <lineage>
        <taxon>Bacteria</taxon>
        <taxon>Pseudomonadati</taxon>
        <taxon>Bacteroidota</taxon>
        <taxon>Bacteroidia</taxon>
        <taxon>Bacteroidales</taxon>
        <taxon>Prevotellaceae</taxon>
        <taxon>Alloprevotella</taxon>
    </lineage>
</organism>
<protein>
    <submittedName>
        <fullName evidence="2">Uncharacterized protein</fullName>
    </submittedName>
</protein>
<dbReference type="AlphaFoldDB" id="A0A929RWF5"/>
<proteinExistence type="predicted"/>